<feature type="compositionally biased region" description="Low complexity" evidence="5">
    <location>
        <begin position="170"/>
        <end position="183"/>
    </location>
</feature>
<comment type="caution">
    <text evidence="8">The sequence shown here is derived from an EMBL/GenBank/DDBJ whole genome shotgun (WGS) entry which is preliminary data.</text>
</comment>
<dbReference type="PANTHER" id="PTHR24408:SF58">
    <property type="entry name" value="TRANSCRIPTION FACTOR (TFIIIA), PUTATIVE (AFU_ORTHOLOGUE AFUA_1G05150)-RELATED"/>
    <property type="match status" value="1"/>
</dbReference>
<dbReference type="Proteomes" id="UP000319160">
    <property type="component" value="Unassembled WGS sequence"/>
</dbReference>
<feature type="domain" description="C2H2-type" evidence="7">
    <location>
        <begin position="235"/>
        <end position="263"/>
    </location>
</feature>
<accession>A0A553I2E9</accession>
<reference evidence="9" key="1">
    <citation type="submission" date="2019-06" db="EMBL/GenBank/DDBJ databases">
        <title>Draft genome sequence of the griseofulvin-producing fungus Xylaria cubensis strain G536.</title>
        <authorList>
            <person name="Mead M.E."/>
            <person name="Raja H.A."/>
            <person name="Steenwyk J.L."/>
            <person name="Knowles S.L."/>
            <person name="Oberlies N.H."/>
            <person name="Rokas A."/>
        </authorList>
    </citation>
    <scope>NUCLEOTIDE SEQUENCE [LARGE SCALE GENOMIC DNA]</scope>
    <source>
        <strain evidence="9">G536</strain>
    </source>
</reference>
<dbReference type="GO" id="GO:0043565">
    <property type="term" value="F:sequence-specific DNA binding"/>
    <property type="evidence" value="ECO:0007669"/>
    <property type="project" value="TreeGrafter"/>
</dbReference>
<evidence type="ECO:0000256" key="4">
    <source>
        <dbReference type="ARBA" id="ARBA00022833"/>
    </source>
</evidence>
<keyword evidence="6" id="KW-0732">Signal</keyword>
<dbReference type="Gene3D" id="3.30.160.60">
    <property type="entry name" value="Classic Zinc Finger"/>
    <property type="match status" value="1"/>
</dbReference>
<dbReference type="AlphaFoldDB" id="A0A553I2E9"/>
<evidence type="ECO:0000256" key="5">
    <source>
        <dbReference type="SAM" id="MobiDB-lite"/>
    </source>
</evidence>
<dbReference type="PANTHER" id="PTHR24408">
    <property type="entry name" value="ZINC FINGER PROTEIN"/>
    <property type="match status" value="1"/>
</dbReference>
<sequence length="412" mass="46808">MAHNGDLCFSVSLLILDVLLRSEFWEDRYGIYRLFVTASGSLTLFPQRVTPSTSSLLMLWHGDLGFEDCRSDNSACMSDFARSRSPLSSWVKYLANMQAQLRVKALTFAEPLIVFAKMDDYEYDRLMNGYPPFPPPNNEDNSPATIDPAMLQTSVHDFEYRFEQQQEVQSGASSSRGSHNSQGPLHEHAGSSHAVQHLIVSKSPFVCHCGQNFTRLSSLERHIQNNTKQLQLDLHPCAECTTYQGRNGFKRKDHLVQHLRVFHKWDDDQIATLFPTERNSILKIPICHFPECDYYRDPGFRDMGIREQAKNRPFDKQSHYTDHMKREHDWSPYPCKVTGCNKVSGAGFFNITALEKHYKGKHPGSAIPAPKVDDQATETVKCDYCGINREGITATICKTAKGKLHVNIAMNV</sequence>
<keyword evidence="4" id="KW-0862">Zinc</keyword>
<dbReference type="STRING" id="2512241.A0A553I2E9"/>
<keyword evidence="3" id="KW-0863">Zinc-finger</keyword>
<dbReference type="EMBL" id="VFLP01000023">
    <property type="protein sequence ID" value="TRX94379.1"/>
    <property type="molecule type" value="Genomic_DNA"/>
</dbReference>
<dbReference type="GO" id="GO:0005634">
    <property type="term" value="C:nucleus"/>
    <property type="evidence" value="ECO:0007669"/>
    <property type="project" value="TreeGrafter"/>
</dbReference>
<protein>
    <recommendedName>
        <fullName evidence="7">C2H2-type domain-containing protein</fullName>
    </recommendedName>
</protein>
<proteinExistence type="predicted"/>
<keyword evidence="2" id="KW-0677">Repeat</keyword>
<keyword evidence="1" id="KW-0479">Metal-binding</keyword>
<evidence type="ECO:0000313" key="9">
    <source>
        <dbReference type="Proteomes" id="UP000319160"/>
    </source>
</evidence>
<feature type="domain" description="C2H2-type" evidence="7">
    <location>
        <begin position="333"/>
        <end position="362"/>
    </location>
</feature>
<evidence type="ECO:0000256" key="1">
    <source>
        <dbReference type="ARBA" id="ARBA00022723"/>
    </source>
</evidence>
<feature type="chain" id="PRO_5022084698" description="C2H2-type domain-containing protein" evidence="6">
    <location>
        <begin position="23"/>
        <end position="412"/>
    </location>
</feature>
<evidence type="ECO:0000313" key="8">
    <source>
        <dbReference type="EMBL" id="TRX94379.1"/>
    </source>
</evidence>
<evidence type="ECO:0000259" key="7">
    <source>
        <dbReference type="SMART" id="SM00355"/>
    </source>
</evidence>
<evidence type="ECO:0000256" key="3">
    <source>
        <dbReference type="ARBA" id="ARBA00022771"/>
    </source>
</evidence>
<dbReference type="GO" id="GO:0000981">
    <property type="term" value="F:DNA-binding transcription factor activity, RNA polymerase II-specific"/>
    <property type="evidence" value="ECO:0007669"/>
    <property type="project" value="TreeGrafter"/>
</dbReference>
<feature type="signal peptide" evidence="6">
    <location>
        <begin position="1"/>
        <end position="22"/>
    </location>
</feature>
<feature type="region of interest" description="Disordered" evidence="5">
    <location>
        <begin position="166"/>
        <end position="190"/>
    </location>
</feature>
<dbReference type="OrthoDB" id="2687452at2759"/>
<name>A0A553I2E9_9PEZI</name>
<dbReference type="GO" id="GO:0008270">
    <property type="term" value="F:zinc ion binding"/>
    <property type="evidence" value="ECO:0007669"/>
    <property type="project" value="UniProtKB-KW"/>
</dbReference>
<organism evidence="8 9">
    <name type="scientific">Xylaria flabelliformis</name>
    <dbReference type="NCBI Taxonomy" id="2512241"/>
    <lineage>
        <taxon>Eukaryota</taxon>
        <taxon>Fungi</taxon>
        <taxon>Dikarya</taxon>
        <taxon>Ascomycota</taxon>
        <taxon>Pezizomycotina</taxon>
        <taxon>Sordariomycetes</taxon>
        <taxon>Xylariomycetidae</taxon>
        <taxon>Xylariales</taxon>
        <taxon>Xylariaceae</taxon>
        <taxon>Xylaria</taxon>
    </lineage>
</organism>
<gene>
    <name evidence="8" type="ORF">FHL15_004846</name>
</gene>
<evidence type="ECO:0000256" key="6">
    <source>
        <dbReference type="SAM" id="SignalP"/>
    </source>
</evidence>
<evidence type="ECO:0000256" key="2">
    <source>
        <dbReference type="ARBA" id="ARBA00022737"/>
    </source>
</evidence>
<dbReference type="InterPro" id="IPR013087">
    <property type="entry name" value="Znf_C2H2_type"/>
</dbReference>
<dbReference type="SMART" id="SM00355">
    <property type="entry name" value="ZnF_C2H2"/>
    <property type="match status" value="2"/>
</dbReference>
<keyword evidence="9" id="KW-1185">Reference proteome</keyword>